<dbReference type="Pfam" id="PF22262">
    <property type="entry name" value="DUF6950"/>
    <property type="match status" value="1"/>
</dbReference>
<sequence length="136" mass="14750">MANRFQTVDATLRAELAKPYVEGESDCFFLGCRMADALDPALGLVKKYWRAYTTILGAQKALRKRGHKTLADLFSTHLTACAPAEAQLGDIVILQLVDGQHVGICLGIRFVTKTSAGRSYHFVADCVAAFRTGDAA</sequence>
<evidence type="ECO:0000259" key="1">
    <source>
        <dbReference type="Pfam" id="PF22262"/>
    </source>
</evidence>
<dbReference type="Proteomes" id="UP000198588">
    <property type="component" value="Unassembled WGS sequence"/>
</dbReference>
<dbReference type="AlphaFoldDB" id="A0A1G5V131"/>
<dbReference type="InterPro" id="IPR053802">
    <property type="entry name" value="DUF6950"/>
</dbReference>
<evidence type="ECO:0000313" key="3">
    <source>
        <dbReference type="Proteomes" id="UP000198588"/>
    </source>
</evidence>
<name>A0A1G5V131_9HYPH</name>
<protein>
    <recommendedName>
        <fullName evidence="1">DUF6950 domain-containing protein</fullName>
    </recommendedName>
</protein>
<dbReference type="STRING" id="1165689.SAMN02927914_00108"/>
<dbReference type="OrthoDB" id="6586924at2"/>
<evidence type="ECO:0000313" key="2">
    <source>
        <dbReference type="EMBL" id="SDA39086.1"/>
    </source>
</evidence>
<dbReference type="EMBL" id="FMXM01000002">
    <property type="protein sequence ID" value="SDA39086.1"/>
    <property type="molecule type" value="Genomic_DNA"/>
</dbReference>
<dbReference type="RefSeq" id="WP_091574668.1">
    <property type="nucleotide sequence ID" value="NZ_FMXM01000002.1"/>
</dbReference>
<proteinExistence type="predicted"/>
<accession>A0A1G5V131</accession>
<gene>
    <name evidence="2" type="ORF">SAMN02927914_00108</name>
</gene>
<reference evidence="2 3" key="1">
    <citation type="submission" date="2016-10" db="EMBL/GenBank/DDBJ databases">
        <authorList>
            <person name="de Groot N.N."/>
        </authorList>
    </citation>
    <scope>NUCLEOTIDE SEQUENCE [LARGE SCALE GENOMIC DNA]</scope>
    <source>
        <strain evidence="2 3">CGMCC 1.12097</strain>
    </source>
</reference>
<feature type="domain" description="DUF6950" evidence="1">
    <location>
        <begin position="7"/>
        <end position="131"/>
    </location>
</feature>
<organism evidence="2 3">
    <name type="scientific">Mesorhizobium qingshengii</name>
    <dbReference type="NCBI Taxonomy" id="1165689"/>
    <lineage>
        <taxon>Bacteria</taxon>
        <taxon>Pseudomonadati</taxon>
        <taxon>Pseudomonadota</taxon>
        <taxon>Alphaproteobacteria</taxon>
        <taxon>Hyphomicrobiales</taxon>
        <taxon>Phyllobacteriaceae</taxon>
        <taxon>Mesorhizobium</taxon>
    </lineage>
</organism>